<keyword evidence="4" id="KW-1185">Reference proteome</keyword>
<feature type="region of interest" description="Disordered" evidence="1">
    <location>
        <begin position="290"/>
        <end position="326"/>
    </location>
</feature>
<dbReference type="InterPro" id="IPR035969">
    <property type="entry name" value="Rab-GAP_TBC_sf"/>
</dbReference>
<dbReference type="GO" id="GO:0005096">
    <property type="term" value="F:GTPase activator activity"/>
    <property type="evidence" value="ECO:0007669"/>
    <property type="project" value="TreeGrafter"/>
</dbReference>
<dbReference type="RefSeq" id="XP_018185251.1">
    <property type="nucleotide sequence ID" value="XM_018333406.1"/>
</dbReference>
<feature type="compositionally biased region" description="Low complexity" evidence="1">
    <location>
        <begin position="205"/>
        <end position="220"/>
    </location>
</feature>
<feature type="compositionally biased region" description="Polar residues" evidence="1">
    <location>
        <begin position="34"/>
        <end position="49"/>
    </location>
</feature>
<feature type="region of interest" description="Disordered" evidence="1">
    <location>
        <begin position="247"/>
        <end position="272"/>
    </location>
</feature>
<dbReference type="InterPro" id="IPR050302">
    <property type="entry name" value="Rab_GAP_TBC_domain"/>
</dbReference>
<evidence type="ECO:0000313" key="3">
    <source>
        <dbReference type="EMBL" id="KZF19696.1"/>
    </source>
</evidence>
<dbReference type="STRING" id="1328760.A0A164ZYD2"/>
<feature type="compositionally biased region" description="Polar residues" evidence="1">
    <location>
        <begin position="194"/>
        <end position="204"/>
    </location>
</feature>
<feature type="compositionally biased region" description="Polar residues" evidence="1">
    <location>
        <begin position="622"/>
        <end position="637"/>
    </location>
</feature>
<dbReference type="PANTHER" id="PTHR47219:SF20">
    <property type="entry name" value="TBC1 DOMAIN FAMILY MEMBER 2B"/>
    <property type="match status" value="1"/>
</dbReference>
<feature type="region of interest" description="Disordered" evidence="1">
    <location>
        <begin position="349"/>
        <end position="392"/>
    </location>
</feature>
<dbReference type="SMART" id="SM00164">
    <property type="entry name" value="TBC"/>
    <property type="match status" value="1"/>
</dbReference>
<dbReference type="PANTHER" id="PTHR47219">
    <property type="entry name" value="RAB GTPASE-ACTIVATING PROTEIN 1-LIKE"/>
    <property type="match status" value="1"/>
</dbReference>
<sequence length="903" mass="99347">MKMDMANEDQEVRSRGAIGDRVVQPIEDDEQRHGSSPGQFSTIMSQATARNPAVDDSHSRASTPSQLWPQYHPDAHSHPEDTLSLENDRGAQRSFSSPLPGTDHSLLGVDPNTRMIADATQPVSEPNGTLKATDSAPNASLGANPRPSEDAQQQVGQEDLTISRFPTHPKALQEPSLGMQLPLTFPSLTRDRGASTSSHKPIQNSGVLPLRSSSSVSDYRSMAKQPRHPLLLRSRFDRYHFRDSNLSLRRRDSPARHADNNNNNNNNNNNRGEAIRESMKSALTIGSSYIETSGTERSSVISKRSSTSDFVNVQTAEPDPKDEGMTVDDAIGMYENGFTDDASMYSAGGGSFGGGSGRPVSRNGGGGGGSNSAGLDPSVPDPKRLSTLSVPDPKRLSAVSAVTVHKASRDGSAAAAALLRPESPNIRPATAPATEPPTVNPSEQPPLPAPPPLLPVPSPPKQQQQQQSLPRRPVPTEARDRYGFKRATQHVTLEQYNTWEASYTEHLKRRKAKWIALLREYGLPVENPVRFPPKSAKVKRYVRKGIPPEWRGAAWFWYAGGFARLKRYPNRYRELVLMAKHGQMSDSDKELIERDLHRTFPDNVRFKPDASSSSSPPASPSNVTNGDSRNNGEVNNGETPVLQSLRRVLQAFSIQNPKIGYCQSLNFLAGLLLLFMEEEKAFWMLNIITDVYLPGTHEVNLEGANVDLGVLMISIRESMPSIWAKIGGELDGSSAGGRASTRLPPITLCTTAWFMSCYIGTLPIETVLRVWDSLFYEGSKTVFRIALAIFKVGEDDIKAVSDPMEIFQVVQTIPRRLIDASALMAACFKRRNGFGHISQETIEARRKERRALFAQERSRINSGGGVGIGAIDIPRENSDEGSLRHMFRRADSKVRLKKIHLRL</sequence>
<dbReference type="InParanoid" id="A0A164ZYD2"/>
<reference evidence="3 4" key="1">
    <citation type="journal article" date="2016" name="Fungal Biol.">
        <title>The genome of Xylona heveae provides a window into fungal endophytism.</title>
        <authorList>
            <person name="Gazis R."/>
            <person name="Kuo A."/>
            <person name="Riley R."/>
            <person name="LaButti K."/>
            <person name="Lipzen A."/>
            <person name="Lin J."/>
            <person name="Amirebrahimi M."/>
            <person name="Hesse C.N."/>
            <person name="Spatafora J.W."/>
            <person name="Henrissat B."/>
            <person name="Hainaut M."/>
            <person name="Grigoriev I.V."/>
            <person name="Hibbett D.S."/>
        </authorList>
    </citation>
    <scope>NUCLEOTIDE SEQUENCE [LARGE SCALE GENOMIC DNA]</scope>
    <source>
        <strain evidence="3 4">TC161</strain>
    </source>
</reference>
<evidence type="ECO:0000256" key="1">
    <source>
        <dbReference type="SAM" id="MobiDB-lite"/>
    </source>
</evidence>
<dbReference type="Gene3D" id="1.10.472.80">
    <property type="entry name" value="Ypt/Rab-GAP domain of gyp1p, domain 3"/>
    <property type="match status" value="1"/>
</dbReference>
<feature type="compositionally biased region" description="Basic and acidic residues" evidence="1">
    <location>
        <begin position="247"/>
        <end position="259"/>
    </location>
</feature>
<feature type="region of interest" description="Disordered" evidence="1">
    <location>
        <begin position="121"/>
        <end position="156"/>
    </location>
</feature>
<dbReference type="OrthoDB" id="294251at2759"/>
<protein>
    <submittedName>
        <fullName evidence="3">RabGAP/TBC</fullName>
    </submittedName>
</protein>
<dbReference type="PROSITE" id="PS50086">
    <property type="entry name" value="TBC_RABGAP"/>
    <property type="match status" value="1"/>
</dbReference>
<evidence type="ECO:0000313" key="4">
    <source>
        <dbReference type="Proteomes" id="UP000076632"/>
    </source>
</evidence>
<dbReference type="SUPFAM" id="SSF47923">
    <property type="entry name" value="Ypt/Rab-GAP domain of gyp1p"/>
    <property type="match status" value="2"/>
</dbReference>
<feature type="region of interest" description="Disordered" evidence="1">
    <location>
        <begin position="604"/>
        <end position="637"/>
    </location>
</feature>
<proteinExistence type="predicted"/>
<feature type="compositionally biased region" description="Basic and acidic residues" evidence="1">
    <location>
        <begin position="73"/>
        <end position="91"/>
    </location>
</feature>
<feature type="compositionally biased region" description="Basic and acidic residues" evidence="1">
    <location>
        <begin position="1"/>
        <end position="14"/>
    </location>
</feature>
<dbReference type="Proteomes" id="UP000076632">
    <property type="component" value="Unassembled WGS sequence"/>
</dbReference>
<feature type="domain" description="Rab-GAP TBC" evidence="2">
    <location>
        <begin position="545"/>
        <end position="778"/>
    </location>
</feature>
<dbReference type="GeneID" id="28898543"/>
<accession>A0A164ZYD2</accession>
<feature type="compositionally biased region" description="Low complexity" evidence="1">
    <location>
        <begin position="298"/>
        <end position="308"/>
    </location>
</feature>
<feature type="compositionally biased region" description="Low complexity" evidence="1">
    <location>
        <begin position="461"/>
        <end position="471"/>
    </location>
</feature>
<dbReference type="AlphaFoldDB" id="A0A164ZYD2"/>
<gene>
    <name evidence="3" type="ORF">L228DRAFT_250766</name>
</gene>
<feature type="region of interest" description="Disordered" evidence="1">
    <location>
        <begin position="418"/>
        <end position="483"/>
    </location>
</feature>
<feature type="compositionally biased region" description="Low complexity" evidence="1">
    <location>
        <begin position="260"/>
        <end position="270"/>
    </location>
</feature>
<dbReference type="InterPro" id="IPR000195">
    <property type="entry name" value="Rab-GAP-TBC_dom"/>
</dbReference>
<dbReference type="Gene3D" id="1.10.8.270">
    <property type="entry name" value="putative rabgap domain of human tbc1 domain family member 14 like domains"/>
    <property type="match status" value="1"/>
</dbReference>
<dbReference type="EMBL" id="KV407465">
    <property type="protein sequence ID" value="KZF19696.1"/>
    <property type="molecule type" value="Genomic_DNA"/>
</dbReference>
<dbReference type="FunFam" id="1.10.472.80:FF:000050">
    <property type="entry name" value="GTPase activating protein (Gyp3)"/>
    <property type="match status" value="1"/>
</dbReference>
<feature type="region of interest" description="Disordered" evidence="1">
    <location>
        <begin position="1"/>
        <end position="109"/>
    </location>
</feature>
<feature type="region of interest" description="Disordered" evidence="1">
    <location>
        <begin position="170"/>
        <end position="226"/>
    </location>
</feature>
<feature type="compositionally biased region" description="Pro residues" evidence="1">
    <location>
        <begin position="434"/>
        <end position="460"/>
    </location>
</feature>
<organism evidence="3 4">
    <name type="scientific">Xylona heveae (strain CBS 132557 / TC161)</name>
    <dbReference type="NCBI Taxonomy" id="1328760"/>
    <lineage>
        <taxon>Eukaryota</taxon>
        <taxon>Fungi</taxon>
        <taxon>Dikarya</taxon>
        <taxon>Ascomycota</taxon>
        <taxon>Pezizomycotina</taxon>
        <taxon>Xylonomycetes</taxon>
        <taxon>Xylonales</taxon>
        <taxon>Xylonaceae</taxon>
        <taxon>Xylona</taxon>
    </lineage>
</organism>
<name>A0A164ZYD2_XYLHT</name>
<feature type="compositionally biased region" description="Polar residues" evidence="1">
    <location>
        <begin position="121"/>
        <end position="138"/>
    </location>
</feature>
<dbReference type="Pfam" id="PF00566">
    <property type="entry name" value="RabGAP-TBC"/>
    <property type="match status" value="1"/>
</dbReference>
<evidence type="ECO:0000259" key="2">
    <source>
        <dbReference type="PROSITE" id="PS50086"/>
    </source>
</evidence>
<feature type="compositionally biased region" description="Gly residues" evidence="1">
    <location>
        <begin position="349"/>
        <end position="371"/>
    </location>
</feature>
<dbReference type="GO" id="GO:0031267">
    <property type="term" value="F:small GTPase binding"/>
    <property type="evidence" value="ECO:0007669"/>
    <property type="project" value="TreeGrafter"/>
</dbReference>